<proteinExistence type="predicted"/>
<keyword evidence="4 6" id="KW-1133">Transmembrane helix</keyword>
<dbReference type="EMBL" id="QGGY01000011">
    <property type="protein sequence ID" value="PWJ73797.1"/>
    <property type="molecule type" value="Genomic_DNA"/>
</dbReference>
<organism evidence="7 8">
    <name type="scientific">Murimonas intestini</name>
    <dbReference type="NCBI Taxonomy" id="1337051"/>
    <lineage>
        <taxon>Bacteria</taxon>
        <taxon>Bacillati</taxon>
        <taxon>Bacillota</taxon>
        <taxon>Clostridia</taxon>
        <taxon>Lachnospirales</taxon>
        <taxon>Lachnospiraceae</taxon>
        <taxon>Murimonas</taxon>
    </lineage>
</organism>
<gene>
    <name evidence="7" type="ORF">C7383_111133</name>
</gene>
<dbReference type="GO" id="GO:0016020">
    <property type="term" value="C:membrane"/>
    <property type="evidence" value="ECO:0007669"/>
    <property type="project" value="UniProtKB-SubCell"/>
</dbReference>
<dbReference type="Pfam" id="PF07963">
    <property type="entry name" value="N_methyl"/>
    <property type="match status" value="1"/>
</dbReference>
<keyword evidence="8" id="KW-1185">Reference proteome</keyword>
<accession>A0AB73T1J0</accession>
<dbReference type="InterPro" id="IPR045584">
    <property type="entry name" value="Pilin-like"/>
</dbReference>
<evidence type="ECO:0000313" key="7">
    <source>
        <dbReference type="EMBL" id="PWJ73797.1"/>
    </source>
</evidence>
<dbReference type="PANTHER" id="PTHR30093">
    <property type="entry name" value="GENERAL SECRETION PATHWAY PROTEIN G"/>
    <property type="match status" value="1"/>
</dbReference>
<feature type="transmembrane region" description="Helical" evidence="6">
    <location>
        <begin position="21"/>
        <end position="46"/>
    </location>
</feature>
<evidence type="ECO:0000256" key="1">
    <source>
        <dbReference type="ARBA" id="ARBA00004167"/>
    </source>
</evidence>
<dbReference type="PROSITE" id="PS00409">
    <property type="entry name" value="PROKAR_NTER_METHYL"/>
    <property type="match status" value="1"/>
</dbReference>
<dbReference type="Gene3D" id="3.30.700.10">
    <property type="entry name" value="Glycoprotein, Type 4 Pilin"/>
    <property type="match status" value="1"/>
</dbReference>
<dbReference type="NCBIfam" id="TIGR02532">
    <property type="entry name" value="IV_pilin_GFxxxE"/>
    <property type="match status" value="1"/>
</dbReference>
<comment type="caution">
    <text evidence="7">The sequence shown here is derived from an EMBL/GenBank/DDBJ whole genome shotgun (WGS) entry which is preliminary data.</text>
</comment>
<keyword evidence="2" id="KW-0488">Methylation</keyword>
<sequence>MKESIFAKAKKARENKKGFTLVELIVVLVILAILAAILVPALLGWIDKAKEKQIVLNARTAYLAAQTLASEEYGKTQPDVANVTTTAVETLAQLPAGSVTSIGFYTTEGNKFKVNALTYTEGDKMAVLSLDDKGNPQWTVSDKTTPAP</sequence>
<evidence type="ECO:0000256" key="5">
    <source>
        <dbReference type="ARBA" id="ARBA00023136"/>
    </source>
</evidence>
<dbReference type="InterPro" id="IPR012902">
    <property type="entry name" value="N_methyl_site"/>
</dbReference>
<dbReference type="SUPFAM" id="SSF54523">
    <property type="entry name" value="Pili subunits"/>
    <property type="match status" value="1"/>
</dbReference>
<dbReference type="Proteomes" id="UP000245412">
    <property type="component" value="Unassembled WGS sequence"/>
</dbReference>
<keyword evidence="3 6" id="KW-0812">Transmembrane</keyword>
<name>A0AB73T1J0_9FIRM</name>
<evidence type="ECO:0000256" key="3">
    <source>
        <dbReference type="ARBA" id="ARBA00022692"/>
    </source>
</evidence>
<dbReference type="AlphaFoldDB" id="A0AB73T1J0"/>
<keyword evidence="5 6" id="KW-0472">Membrane</keyword>
<evidence type="ECO:0000256" key="6">
    <source>
        <dbReference type="SAM" id="Phobius"/>
    </source>
</evidence>
<evidence type="ECO:0000256" key="4">
    <source>
        <dbReference type="ARBA" id="ARBA00022989"/>
    </source>
</evidence>
<reference evidence="7 8" key="1">
    <citation type="submission" date="2018-05" db="EMBL/GenBank/DDBJ databases">
        <authorList>
            <person name="Goeker M."/>
            <person name="Huntemann M."/>
            <person name="Clum A."/>
            <person name="Pillay M."/>
            <person name="Palaniappan K."/>
            <person name="Varghese N."/>
            <person name="Mikhailova N."/>
            <person name="Stamatis D."/>
            <person name="Reddy T."/>
            <person name="Daum C."/>
            <person name="Shapiro N."/>
            <person name="Ivanova N."/>
            <person name="Kyrpides N."/>
            <person name="Woyke T."/>
        </authorList>
    </citation>
    <scope>NUCLEOTIDE SEQUENCE [LARGE SCALE GENOMIC DNA]</scope>
    <source>
        <strain evidence="7 8">DSM 26524</strain>
    </source>
</reference>
<evidence type="ECO:0000313" key="8">
    <source>
        <dbReference type="Proteomes" id="UP000245412"/>
    </source>
</evidence>
<comment type="subcellular location">
    <subcellularLocation>
        <location evidence="1">Membrane</location>
        <topology evidence="1">Single-pass membrane protein</topology>
    </subcellularLocation>
</comment>
<evidence type="ECO:0000256" key="2">
    <source>
        <dbReference type="ARBA" id="ARBA00022481"/>
    </source>
</evidence>
<dbReference type="RefSeq" id="WP_109747589.1">
    <property type="nucleotide sequence ID" value="NZ_JANKBI010000011.1"/>
</dbReference>
<protein>
    <submittedName>
        <fullName evidence="7">Type IV pilus assembly protein PilA</fullName>
    </submittedName>
</protein>
<dbReference type="PANTHER" id="PTHR30093:SF44">
    <property type="entry name" value="TYPE II SECRETION SYSTEM CORE PROTEIN G"/>
    <property type="match status" value="1"/>
</dbReference>